<proteinExistence type="predicted"/>
<dbReference type="GO" id="GO:0016787">
    <property type="term" value="F:hydrolase activity"/>
    <property type="evidence" value="ECO:0007669"/>
    <property type="project" value="UniProtKB-KW"/>
</dbReference>
<dbReference type="Pfam" id="PF00144">
    <property type="entry name" value="Beta-lactamase"/>
    <property type="match status" value="1"/>
</dbReference>
<reference evidence="1 2" key="1">
    <citation type="submission" date="2017-12" db="EMBL/GenBank/DDBJ databases">
        <title>Genomes of bacteria within cyanobacterial aggregates.</title>
        <authorList>
            <person name="Cai H."/>
        </authorList>
    </citation>
    <scope>NUCLEOTIDE SEQUENCE [LARGE SCALE GENOMIC DNA]</scope>
    <source>
        <strain evidence="1 2">TH16</strain>
        <plasmid evidence="1 2">unnamed2</plasmid>
    </source>
</reference>
<dbReference type="KEGG" id="ncb:C0V82_25535"/>
<evidence type="ECO:0000313" key="2">
    <source>
        <dbReference type="Proteomes" id="UP000234752"/>
    </source>
</evidence>
<geneLocation type="plasmid" evidence="1 2">
    <name>unnamed2</name>
</geneLocation>
<keyword evidence="2" id="KW-1185">Reference proteome</keyword>
<dbReference type="InterPro" id="IPR050789">
    <property type="entry name" value="Diverse_Enzym_Activities"/>
</dbReference>
<dbReference type="PANTHER" id="PTHR43283">
    <property type="entry name" value="BETA-LACTAMASE-RELATED"/>
    <property type="match status" value="1"/>
</dbReference>
<dbReference type="AlphaFoldDB" id="A0A2K9NL31"/>
<gene>
    <name evidence="1" type="ORF">C0V82_25535</name>
</gene>
<dbReference type="InterPro" id="IPR012338">
    <property type="entry name" value="Beta-lactam/transpept-like"/>
</dbReference>
<dbReference type="RefSeq" id="WP_102115280.1">
    <property type="nucleotide sequence ID" value="NZ_BMGN01000009.1"/>
</dbReference>
<dbReference type="Proteomes" id="UP000234752">
    <property type="component" value="Plasmid unnamed2"/>
</dbReference>
<dbReference type="OrthoDB" id="9814204at2"/>
<sequence length="394" mass="43644">MFRPLPFLLLSLLLAGSVQAEVTPSQQQMRRVLYGEGLNSLTFRHMDEMFETAPVPAGRKVWKLPEDIRPLSLTYSFEGQQYDTAAFLERTRTNAMLVICDGRIVHEIYRNHSGPESRFISFSMAKSITSILVGIAIRDGAIGSVDDLLTRYVPELAGSGYEGVTLRQALLMRSGAAFAETYGTGTKSQMAELYENSFVTERERFTDLATRIGSDHAPGSHFNYSTLETGVVGWALERATGKPLAAYMAEKLWQPAGMERAGTWLLDGPPGTGRAWAGAGFNATLRDYGRLGLMMLEGGRANGRQVVPADWVRQSTVPDGTEPAAPGRDQGYQYFWWTLPDSDAFMAKGVHGQYIFIDPASRTVIVKLSYWPTAWVKALEAETLAYFRAVVEPR</sequence>
<dbReference type="EMBL" id="CP025614">
    <property type="protein sequence ID" value="AUN33777.1"/>
    <property type="molecule type" value="Genomic_DNA"/>
</dbReference>
<keyword evidence="1" id="KW-0614">Plasmid</keyword>
<organism evidence="1 2">
    <name type="scientific">Niveispirillum cyanobacteriorum</name>
    <dbReference type="NCBI Taxonomy" id="1612173"/>
    <lineage>
        <taxon>Bacteria</taxon>
        <taxon>Pseudomonadati</taxon>
        <taxon>Pseudomonadota</taxon>
        <taxon>Alphaproteobacteria</taxon>
        <taxon>Rhodospirillales</taxon>
        <taxon>Azospirillaceae</taxon>
        <taxon>Niveispirillum</taxon>
    </lineage>
</organism>
<dbReference type="PANTHER" id="PTHR43283:SF14">
    <property type="entry name" value="BLL8153 PROTEIN"/>
    <property type="match status" value="1"/>
</dbReference>
<protein>
    <submittedName>
        <fullName evidence="1">6-aminohexanoate hydrolase</fullName>
    </submittedName>
</protein>
<dbReference type="Gene3D" id="3.40.710.10">
    <property type="entry name" value="DD-peptidase/beta-lactamase superfamily"/>
    <property type="match status" value="1"/>
</dbReference>
<accession>A0A2K9NL31</accession>
<dbReference type="SUPFAM" id="SSF56601">
    <property type="entry name" value="beta-lactamase/transpeptidase-like"/>
    <property type="match status" value="1"/>
</dbReference>
<keyword evidence="1" id="KW-0378">Hydrolase</keyword>
<dbReference type="InterPro" id="IPR001466">
    <property type="entry name" value="Beta-lactam-related"/>
</dbReference>
<evidence type="ECO:0000313" key="1">
    <source>
        <dbReference type="EMBL" id="AUN33777.1"/>
    </source>
</evidence>
<name>A0A2K9NL31_9PROT</name>